<dbReference type="HOGENOM" id="CLU_064039_0_0_1"/>
<accession>A0A084ASX4</accession>
<dbReference type="Pfam" id="PF04909">
    <property type="entry name" value="Amidohydro_2"/>
    <property type="match status" value="1"/>
</dbReference>
<dbReference type="InterPro" id="IPR052358">
    <property type="entry name" value="Aro_Compnd_Degr_Hydrolases"/>
</dbReference>
<evidence type="ECO:0000313" key="3">
    <source>
        <dbReference type="Proteomes" id="UP000028045"/>
    </source>
</evidence>
<dbReference type="PANTHER" id="PTHR35563">
    <property type="entry name" value="BARREL METAL-DEPENDENT HYDROLASE, PUTATIVE (AFU_ORTHOLOGUE AFUA_1G16240)-RELATED"/>
    <property type="match status" value="1"/>
</dbReference>
<dbReference type="InterPro" id="IPR032466">
    <property type="entry name" value="Metal_Hydrolase"/>
</dbReference>
<evidence type="ECO:0000259" key="1">
    <source>
        <dbReference type="Pfam" id="PF04909"/>
    </source>
</evidence>
<dbReference type="Proteomes" id="UP000028045">
    <property type="component" value="Unassembled WGS sequence"/>
</dbReference>
<dbReference type="OrthoDB" id="2135488at2759"/>
<sequence length="271" mass="30562">MHVVDPDQYPLDPAAVYRPRAHSLYNALSFESSVYLDNVVIVQPSIYGHDNSCLLDALRKLGSRRARGVVSFDPATTSATQLRQWHAMGVRGARLNLKSNDTTMDPAQLGSILTQYADAVRPLGWVVQVYVPMSLVDVLETIVPRLGVRFCIDHLGHPCFDTASSRDPYQLRGFSALVRLLQAGQTFVKLSAPYRTSVADNHNDIEPVTRELLRLAGKSRLVFGTDWPHTRFEGLDIRPWMETILDWCGDDERLIQRLFKNNAEELWSVEA</sequence>
<feature type="domain" description="Amidohydrolase-related" evidence="1">
    <location>
        <begin position="7"/>
        <end position="267"/>
    </location>
</feature>
<dbReference type="PANTHER" id="PTHR35563:SF2">
    <property type="entry name" value="BARREL METAL-DEPENDENT HYDROLASE, PUTATIVE (AFU_ORTHOLOGUE AFUA_1G16240)-RELATED"/>
    <property type="match status" value="1"/>
</dbReference>
<keyword evidence="3" id="KW-1185">Reference proteome</keyword>
<dbReference type="Gene3D" id="3.20.20.140">
    <property type="entry name" value="Metal-dependent hydrolases"/>
    <property type="match status" value="1"/>
</dbReference>
<organism evidence="2 3">
    <name type="scientific">Stachybotrys chartarum (strain CBS 109288 / IBT 7711)</name>
    <name type="common">Toxic black mold</name>
    <name type="synonym">Stilbospora chartarum</name>
    <dbReference type="NCBI Taxonomy" id="1280523"/>
    <lineage>
        <taxon>Eukaryota</taxon>
        <taxon>Fungi</taxon>
        <taxon>Dikarya</taxon>
        <taxon>Ascomycota</taxon>
        <taxon>Pezizomycotina</taxon>
        <taxon>Sordariomycetes</taxon>
        <taxon>Hypocreomycetidae</taxon>
        <taxon>Hypocreales</taxon>
        <taxon>Stachybotryaceae</taxon>
        <taxon>Stachybotrys</taxon>
    </lineage>
</organism>
<protein>
    <recommendedName>
        <fullName evidence="1">Amidohydrolase-related domain-containing protein</fullName>
    </recommendedName>
</protein>
<proteinExistence type="predicted"/>
<reference evidence="2 3" key="1">
    <citation type="journal article" date="2014" name="BMC Genomics">
        <title>Comparative genome sequencing reveals chemotype-specific gene clusters in the toxigenic black mold Stachybotrys.</title>
        <authorList>
            <person name="Semeiks J."/>
            <person name="Borek D."/>
            <person name="Otwinowski Z."/>
            <person name="Grishin N.V."/>
        </authorList>
    </citation>
    <scope>NUCLEOTIDE SEQUENCE [LARGE SCALE GENOMIC DNA]</scope>
    <source>
        <strain evidence="3">CBS 109288 / IBT 7711</strain>
    </source>
</reference>
<evidence type="ECO:0000313" key="2">
    <source>
        <dbReference type="EMBL" id="KEY68403.1"/>
    </source>
</evidence>
<gene>
    <name evidence="2" type="ORF">S7711_01179</name>
</gene>
<dbReference type="GO" id="GO:0016787">
    <property type="term" value="F:hydrolase activity"/>
    <property type="evidence" value="ECO:0007669"/>
    <property type="project" value="InterPro"/>
</dbReference>
<dbReference type="AlphaFoldDB" id="A0A084ASX4"/>
<dbReference type="EMBL" id="KL648579">
    <property type="protein sequence ID" value="KEY68403.1"/>
    <property type="molecule type" value="Genomic_DNA"/>
</dbReference>
<name>A0A084ASX4_STACB</name>
<dbReference type="SUPFAM" id="SSF51556">
    <property type="entry name" value="Metallo-dependent hydrolases"/>
    <property type="match status" value="1"/>
</dbReference>
<dbReference type="InterPro" id="IPR006680">
    <property type="entry name" value="Amidohydro-rel"/>
</dbReference>